<evidence type="ECO:0000313" key="4">
    <source>
        <dbReference type="EMBL" id="KAG9261749.1"/>
    </source>
</evidence>
<reference evidence="4 5" key="1">
    <citation type="submission" date="2021-07" db="EMBL/GenBank/DDBJ databases">
        <authorList>
            <person name="Imarazene B."/>
            <person name="Zahm M."/>
            <person name="Klopp C."/>
            <person name="Cabau C."/>
            <person name="Beille S."/>
            <person name="Jouanno E."/>
            <person name="Castinel A."/>
            <person name="Lluch J."/>
            <person name="Gil L."/>
            <person name="Kuchtly C."/>
            <person name="Lopez Roques C."/>
            <person name="Donnadieu C."/>
            <person name="Parrinello H."/>
            <person name="Journot L."/>
            <person name="Du K."/>
            <person name="Schartl M."/>
            <person name="Retaux S."/>
            <person name="Guiguen Y."/>
        </authorList>
    </citation>
    <scope>NUCLEOTIDE SEQUENCE [LARGE SCALE GENOMIC DNA]</scope>
    <source>
        <strain evidence="4">Pach_M1</strain>
        <tissue evidence="4">Testis</tissue>
    </source>
</reference>
<sequence length="623" mass="67135">MHGSVRYSKLASAEPAEEPQSSHAEEQQQEEEEEESDGGEVTVYLTQPDDTLNGKDVKKDTWFRVTVALILLGIVFGFMLCEWYGWWPDPLGLQTHLSNDAGVLEEHHHDHHNHHEGEEDDDHEDGDHHHDPGGHSHDHTSLYHHGVVLTSSAYCSRAGKELLREGGNVVDAAIASLLCLGVVHPHTSGVGGMFSAVLYNFTTGSCNSIRSTAPQLPSASYGVPSVLQGLKDLHSQWGRSEWSRLFKDAITLAEDGFHIDGVLGRALATHKEKILQSEACDIFCDGSGRVKSAGVLAANQNLSELLRAASLNESHFPETLAMKLAEDLSARERPTFLAALRRSRGEINESLIAPGEKYTVLSAGSPYAGPMLSDILERVREQSLSFQSAAGDLNRAAATFASLLNLTQGLDNRAPAEKNQDLAELLALDTQSSHIGVLDGKGNFIVMSASLNNTWGSGRFLPSSGVMLSSFTSNISDVPYFSFPLLVKINNDDDDDSNDTESNDTQGESEEDKEVQIIATTGGLSALLNAAVLLQRLDFGTAPADAVSSPLLHLQQGNSTAMAVCLSSISNSSDVYRLLSETDGQLQQVEECSDGTLSMVLHFHAEHASAYGAPVSSAHADGY</sequence>
<proteinExistence type="inferred from homology"/>
<feature type="compositionally biased region" description="Basic and acidic residues" evidence="2">
    <location>
        <begin position="125"/>
        <end position="138"/>
    </location>
</feature>
<feature type="compositionally biased region" description="Basic and acidic residues" evidence="2">
    <location>
        <begin position="107"/>
        <end position="117"/>
    </location>
</feature>
<feature type="region of interest" description="Disordered" evidence="2">
    <location>
        <begin position="107"/>
        <end position="138"/>
    </location>
</feature>
<feature type="compositionally biased region" description="Acidic residues" evidence="2">
    <location>
        <begin position="492"/>
        <end position="513"/>
    </location>
</feature>
<evidence type="ECO:0000256" key="2">
    <source>
        <dbReference type="SAM" id="MobiDB-lite"/>
    </source>
</evidence>
<dbReference type="PANTHER" id="PTHR47278:SF1">
    <property type="entry name" value="GLUTATHIONE HYDROLASE 6"/>
    <property type="match status" value="1"/>
</dbReference>
<dbReference type="Gene3D" id="3.60.20.40">
    <property type="match status" value="1"/>
</dbReference>
<organism evidence="4 5">
    <name type="scientific">Astyanax mexicanus</name>
    <name type="common">Blind cave fish</name>
    <name type="synonym">Astyanax fasciatus mexicanus</name>
    <dbReference type="NCBI Taxonomy" id="7994"/>
    <lineage>
        <taxon>Eukaryota</taxon>
        <taxon>Metazoa</taxon>
        <taxon>Chordata</taxon>
        <taxon>Craniata</taxon>
        <taxon>Vertebrata</taxon>
        <taxon>Euteleostomi</taxon>
        <taxon>Actinopterygii</taxon>
        <taxon>Neopterygii</taxon>
        <taxon>Teleostei</taxon>
        <taxon>Ostariophysi</taxon>
        <taxon>Characiformes</taxon>
        <taxon>Characoidei</taxon>
        <taxon>Acestrorhamphidae</taxon>
        <taxon>Acestrorhamphinae</taxon>
        <taxon>Astyanax</taxon>
    </lineage>
</organism>
<keyword evidence="3" id="KW-0472">Membrane</keyword>
<dbReference type="InterPro" id="IPR052688">
    <property type="entry name" value="Gamma-glutamyltransfase"/>
</dbReference>
<dbReference type="GO" id="GO:0070062">
    <property type="term" value="C:extracellular exosome"/>
    <property type="evidence" value="ECO:0007669"/>
    <property type="project" value="TreeGrafter"/>
</dbReference>
<keyword evidence="4" id="KW-0378">Hydrolase</keyword>
<dbReference type="SUPFAM" id="SSF56235">
    <property type="entry name" value="N-terminal nucleophile aminohydrolases (Ntn hydrolases)"/>
    <property type="match status" value="1"/>
</dbReference>
<dbReference type="GO" id="GO:0016787">
    <property type="term" value="F:hydrolase activity"/>
    <property type="evidence" value="ECO:0007669"/>
    <property type="project" value="UniProtKB-KW"/>
</dbReference>
<accession>A0A8T2KSW5</accession>
<dbReference type="InterPro" id="IPR029055">
    <property type="entry name" value="Ntn_hydrolases_N"/>
</dbReference>
<dbReference type="Proteomes" id="UP000752171">
    <property type="component" value="Unassembled WGS sequence"/>
</dbReference>
<dbReference type="PRINTS" id="PR01210">
    <property type="entry name" value="GGTRANSPTASE"/>
</dbReference>
<feature type="compositionally biased region" description="Low complexity" evidence="2">
    <location>
        <begin position="11"/>
        <end position="22"/>
    </location>
</feature>
<evidence type="ECO:0000256" key="1">
    <source>
        <dbReference type="ARBA" id="ARBA00009381"/>
    </source>
</evidence>
<comment type="similarity">
    <text evidence="1">Belongs to the gamma-glutamyltransferase family.</text>
</comment>
<dbReference type="InterPro" id="IPR043137">
    <property type="entry name" value="GGT_ssub_C"/>
</dbReference>
<name>A0A8T2KSW5_ASTMX</name>
<comment type="caution">
    <text evidence="4">The sequence shown here is derived from an EMBL/GenBank/DDBJ whole genome shotgun (WGS) entry which is preliminary data.</text>
</comment>
<gene>
    <name evidence="4" type="primary">GGT6</name>
    <name evidence="4" type="ORF">AMEX_G25347</name>
</gene>
<protein>
    <submittedName>
        <fullName evidence="4">Glutathione hydrolase 6</fullName>
    </submittedName>
</protein>
<keyword evidence="3" id="KW-1133">Transmembrane helix</keyword>
<dbReference type="AlphaFoldDB" id="A0A8T2KSW5"/>
<dbReference type="EMBL" id="JAICCE010000022">
    <property type="protein sequence ID" value="KAG9261749.1"/>
    <property type="molecule type" value="Genomic_DNA"/>
</dbReference>
<feature type="compositionally biased region" description="Acidic residues" evidence="2">
    <location>
        <begin position="27"/>
        <end position="38"/>
    </location>
</feature>
<dbReference type="Pfam" id="PF01019">
    <property type="entry name" value="G_glu_transpept"/>
    <property type="match status" value="1"/>
</dbReference>
<evidence type="ECO:0000256" key="3">
    <source>
        <dbReference type="SAM" id="Phobius"/>
    </source>
</evidence>
<feature type="transmembrane region" description="Helical" evidence="3">
    <location>
        <begin position="65"/>
        <end position="87"/>
    </location>
</feature>
<feature type="region of interest" description="Disordered" evidence="2">
    <location>
        <begin position="492"/>
        <end position="514"/>
    </location>
</feature>
<evidence type="ECO:0000313" key="5">
    <source>
        <dbReference type="Proteomes" id="UP000752171"/>
    </source>
</evidence>
<dbReference type="PANTHER" id="PTHR47278">
    <property type="entry name" value="GLUTATHIONE HYDROLASE 6"/>
    <property type="match status" value="1"/>
</dbReference>
<keyword evidence="3" id="KW-0812">Transmembrane</keyword>
<feature type="region of interest" description="Disordered" evidence="2">
    <location>
        <begin position="1"/>
        <end position="50"/>
    </location>
</feature>